<geneLocation type="plasmid" evidence="1">
    <name>unnamed1</name>
</geneLocation>
<dbReference type="SUPFAM" id="SSF54913">
    <property type="entry name" value="GlnB-like"/>
    <property type="match status" value="1"/>
</dbReference>
<dbReference type="Proteomes" id="UP000325743">
    <property type="component" value="Plasmid unnamed1"/>
</dbReference>
<sequence length="113" mass="12530">MKQIIAIIPPHRLESVETALHEAGHLPGFTWFRVRGHPRGTGPHHAFTGTEWNPDAHNQVVMMMFCADEDLDSIINALRLSAYTGNRHDGLIAVVNVESILRIRTGERGDAAV</sequence>
<dbReference type="RefSeq" id="WP_151072965.1">
    <property type="nucleotide sequence ID" value="NZ_CP032520.1"/>
</dbReference>
<evidence type="ECO:0000313" key="1">
    <source>
        <dbReference type="EMBL" id="QEZ48724.1"/>
    </source>
</evidence>
<reference evidence="1 2" key="1">
    <citation type="submission" date="2018-09" db="EMBL/GenBank/DDBJ databases">
        <title>Complete genome sequence of Cupriavidus oxalaticus T2, a bacterium capable of phenol tolerance and degradation.</title>
        <authorList>
            <person name="Yan J."/>
        </authorList>
    </citation>
    <scope>NUCLEOTIDE SEQUENCE [LARGE SCALE GENOMIC DNA]</scope>
    <source>
        <strain evidence="1 2">T2</strain>
        <plasmid evidence="1 2">unnamed1</plasmid>
    </source>
</reference>
<dbReference type="GO" id="GO:0030234">
    <property type="term" value="F:enzyme regulator activity"/>
    <property type="evidence" value="ECO:0007669"/>
    <property type="project" value="InterPro"/>
</dbReference>
<dbReference type="InterPro" id="IPR002187">
    <property type="entry name" value="N-reg_PII"/>
</dbReference>
<gene>
    <name evidence="1" type="ORF">D2917_31055</name>
</gene>
<accession>A0A5P3VQQ3</accession>
<dbReference type="Pfam" id="PF00543">
    <property type="entry name" value="P-II"/>
    <property type="match status" value="1"/>
</dbReference>
<dbReference type="AlphaFoldDB" id="A0A5P3VQQ3"/>
<dbReference type="PANTHER" id="PTHR30115">
    <property type="entry name" value="NITROGEN REGULATORY PROTEIN P-II"/>
    <property type="match status" value="1"/>
</dbReference>
<dbReference type="SMART" id="SM00938">
    <property type="entry name" value="P-II"/>
    <property type="match status" value="1"/>
</dbReference>
<dbReference type="GO" id="GO:0005524">
    <property type="term" value="F:ATP binding"/>
    <property type="evidence" value="ECO:0007669"/>
    <property type="project" value="TreeGrafter"/>
</dbReference>
<dbReference type="PANTHER" id="PTHR30115:SF11">
    <property type="entry name" value="NITROGEN REGULATORY PROTEIN P-II HOMOLOG"/>
    <property type="match status" value="1"/>
</dbReference>
<name>A0A5P3VQQ3_9BURK</name>
<protein>
    <submittedName>
        <fullName evidence="1">P-II family nitrogen regulator</fullName>
    </submittedName>
</protein>
<dbReference type="GO" id="GO:0005829">
    <property type="term" value="C:cytosol"/>
    <property type="evidence" value="ECO:0007669"/>
    <property type="project" value="TreeGrafter"/>
</dbReference>
<dbReference type="GO" id="GO:0006808">
    <property type="term" value="P:regulation of nitrogen utilization"/>
    <property type="evidence" value="ECO:0007669"/>
    <property type="project" value="InterPro"/>
</dbReference>
<dbReference type="PROSITE" id="PS51343">
    <property type="entry name" value="PII_GLNB_DOM"/>
    <property type="match status" value="1"/>
</dbReference>
<proteinExistence type="predicted"/>
<dbReference type="PRINTS" id="PR00340">
    <property type="entry name" value="PIIGLNB"/>
</dbReference>
<dbReference type="EMBL" id="CP032520">
    <property type="protein sequence ID" value="QEZ48724.1"/>
    <property type="molecule type" value="Genomic_DNA"/>
</dbReference>
<dbReference type="InterPro" id="IPR015867">
    <property type="entry name" value="N-reg_PII/ATP_PRibTrfase_C"/>
</dbReference>
<evidence type="ECO:0000313" key="2">
    <source>
        <dbReference type="Proteomes" id="UP000325743"/>
    </source>
</evidence>
<keyword evidence="1" id="KW-0614">Plasmid</keyword>
<dbReference type="InterPro" id="IPR011322">
    <property type="entry name" value="N-reg_PII-like_a/b"/>
</dbReference>
<dbReference type="Gene3D" id="3.30.70.120">
    <property type="match status" value="1"/>
</dbReference>
<organism evidence="1 2">
    <name type="scientific">Cupriavidus oxalaticus</name>
    <dbReference type="NCBI Taxonomy" id="96344"/>
    <lineage>
        <taxon>Bacteria</taxon>
        <taxon>Pseudomonadati</taxon>
        <taxon>Pseudomonadota</taxon>
        <taxon>Betaproteobacteria</taxon>
        <taxon>Burkholderiales</taxon>
        <taxon>Burkholderiaceae</taxon>
        <taxon>Cupriavidus</taxon>
    </lineage>
</organism>